<dbReference type="EMBL" id="NGFO01000071">
    <property type="protein sequence ID" value="OUC75531.1"/>
    <property type="molecule type" value="Genomic_DNA"/>
</dbReference>
<dbReference type="PROSITE" id="PS50995">
    <property type="entry name" value="HTH_MARR_2"/>
    <property type="match status" value="1"/>
</dbReference>
<comment type="caution">
    <text evidence="2">The sequence shown here is derived from an EMBL/GenBank/DDBJ whole genome shotgun (WGS) entry which is preliminary data.</text>
</comment>
<keyword evidence="3" id="KW-1185">Reference proteome</keyword>
<dbReference type="SMART" id="SM00347">
    <property type="entry name" value="HTH_MARR"/>
    <property type="match status" value="1"/>
</dbReference>
<dbReference type="STRING" id="417102.CA982_26015"/>
<dbReference type="RefSeq" id="WP_086537952.1">
    <property type="nucleotide sequence ID" value="NZ_JBLKRZ010000035.1"/>
</dbReference>
<evidence type="ECO:0000313" key="2">
    <source>
        <dbReference type="EMBL" id="OUC75531.1"/>
    </source>
</evidence>
<dbReference type="Pfam" id="PF12802">
    <property type="entry name" value="MarR_2"/>
    <property type="match status" value="1"/>
</dbReference>
<proteinExistence type="predicted"/>
<reference evidence="2 3" key="1">
    <citation type="submission" date="2017-05" db="EMBL/GenBank/DDBJ databases">
        <title>Biotechnological potential of actinobacteria isolated from South African environments.</title>
        <authorList>
            <person name="Le Roes-Hill M."/>
            <person name="Prins A."/>
            <person name="Durrell K.A."/>
        </authorList>
    </citation>
    <scope>NUCLEOTIDE SEQUENCE [LARGE SCALE GENOMIC DNA]</scope>
    <source>
        <strain evidence="2">BS2</strain>
    </source>
</reference>
<dbReference type="InterPro" id="IPR036390">
    <property type="entry name" value="WH_DNA-bd_sf"/>
</dbReference>
<feature type="domain" description="HTH marR-type" evidence="1">
    <location>
        <begin position="1"/>
        <end position="135"/>
    </location>
</feature>
<organism evidence="2 3">
    <name type="scientific">Gordonia lacunae</name>
    <dbReference type="NCBI Taxonomy" id="417102"/>
    <lineage>
        <taxon>Bacteria</taxon>
        <taxon>Bacillati</taxon>
        <taxon>Actinomycetota</taxon>
        <taxon>Actinomycetes</taxon>
        <taxon>Mycobacteriales</taxon>
        <taxon>Gordoniaceae</taxon>
        <taxon>Gordonia</taxon>
    </lineage>
</organism>
<sequence>MDLAYELHDLVRTLDRQADKILADFGLNYNRYVALVIISEHPGLTGRQLAAGLRISEPSTSAIIKHLLGHDLVSDISPAGSGHVRQLATTPAGLAVKEAATTSLGNSLDNSAAAAGIDPHHLAHTIRTLHTHLRSSNPG</sequence>
<dbReference type="InterPro" id="IPR036388">
    <property type="entry name" value="WH-like_DNA-bd_sf"/>
</dbReference>
<name>A0A243Q2M9_9ACTN</name>
<dbReference type="Gene3D" id="1.10.10.10">
    <property type="entry name" value="Winged helix-like DNA-binding domain superfamily/Winged helix DNA-binding domain"/>
    <property type="match status" value="1"/>
</dbReference>
<dbReference type="InterPro" id="IPR000835">
    <property type="entry name" value="HTH_MarR-typ"/>
</dbReference>
<dbReference type="OrthoDB" id="3267657at2"/>
<dbReference type="GO" id="GO:0003700">
    <property type="term" value="F:DNA-binding transcription factor activity"/>
    <property type="evidence" value="ECO:0007669"/>
    <property type="project" value="InterPro"/>
</dbReference>
<dbReference type="Proteomes" id="UP000194632">
    <property type="component" value="Unassembled WGS sequence"/>
</dbReference>
<evidence type="ECO:0000313" key="3">
    <source>
        <dbReference type="Proteomes" id="UP000194632"/>
    </source>
</evidence>
<accession>A0A243Q2M9</accession>
<dbReference type="SUPFAM" id="SSF46785">
    <property type="entry name" value="Winged helix' DNA-binding domain"/>
    <property type="match status" value="1"/>
</dbReference>
<protein>
    <submittedName>
        <fullName evidence="2">MarR family transcriptional regulator</fullName>
    </submittedName>
</protein>
<gene>
    <name evidence="2" type="ORF">CA982_26015</name>
</gene>
<dbReference type="AlphaFoldDB" id="A0A243Q2M9"/>
<evidence type="ECO:0000259" key="1">
    <source>
        <dbReference type="PROSITE" id="PS50995"/>
    </source>
</evidence>